<dbReference type="AlphaFoldDB" id="A0A2R6NM91"/>
<evidence type="ECO:0000256" key="6">
    <source>
        <dbReference type="ARBA" id="ARBA00023136"/>
    </source>
</evidence>
<evidence type="ECO:0000256" key="3">
    <source>
        <dbReference type="ARBA" id="ARBA00022692"/>
    </source>
</evidence>
<evidence type="ECO:0000256" key="4">
    <source>
        <dbReference type="ARBA" id="ARBA00022824"/>
    </source>
</evidence>
<feature type="transmembrane region" description="Helical" evidence="8">
    <location>
        <begin position="6"/>
        <end position="31"/>
    </location>
</feature>
<accession>A0A2R6NM91</accession>
<dbReference type="Proteomes" id="UP000186601">
    <property type="component" value="Unassembled WGS sequence"/>
</dbReference>
<dbReference type="GO" id="GO:0005773">
    <property type="term" value="C:vacuole"/>
    <property type="evidence" value="ECO:0007669"/>
    <property type="project" value="GOC"/>
</dbReference>
<sequence length="92" mass="10287">MPPQNVWFIHGAGACQIGSGAFGTWVWWLYLVIPGYAGYKLWGSVISPFVLGRSTPPTNQDGADAEEPLSKRQEKLRKRSKRGDPRVQTRSK</sequence>
<dbReference type="Pfam" id="PF05620">
    <property type="entry name" value="TMEM208_SND2"/>
    <property type="match status" value="1"/>
</dbReference>
<evidence type="ECO:0000256" key="8">
    <source>
        <dbReference type="SAM" id="Phobius"/>
    </source>
</evidence>
<feature type="region of interest" description="Disordered" evidence="7">
    <location>
        <begin position="53"/>
        <end position="92"/>
    </location>
</feature>
<dbReference type="GO" id="GO:0006624">
    <property type="term" value="P:vacuolar protein processing"/>
    <property type="evidence" value="ECO:0007669"/>
    <property type="project" value="TreeGrafter"/>
</dbReference>
<name>A0A2R6NM91_9APHY</name>
<protein>
    <submittedName>
        <fullName evidence="9">Uncharacterized protein</fullName>
    </submittedName>
</protein>
<evidence type="ECO:0000256" key="1">
    <source>
        <dbReference type="ARBA" id="ARBA00004477"/>
    </source>
</evidence>
<comment type="similarity">
    <text evidence="2">Belongs to the TMEM208 family.</text>
</comment>
<keyword evidence="3 8" id="KW-0812">Transmembrane</keyword>
<evidence type="ECO:0000313" key="9">
    <source>
        <dbReference type="EMBL" id="PSR73464.1"/>
    </source>
</evidence>
<evidence type="ECO:0000256" key="2">
    <source>
        <dbReference type="ARBA" id="ARBA00009950"/>
    </source>
</evidence>
<evidence type="ECO:0000256" key="7">
    <source>
        <dbReference type="SAM" id="MobiDB-lite"/>
    </source>
</evidence>
<keyword evidence="4" id="KW-0256">Endoplasmic reticulum</keyword>
<dbReference type="PANTHER" id="PTHR13505:SF7">
    <property type="entry name" value="TRANSMEMBRANE PROTEIN 208"/>
    <property type="match status" value="1"/>
</dbReference>
<comment type="subcellular location">
    <subcellularLocation>
        <location evidence="1">Endoplasmic reticulum membrane</location>
        <topology evidence="1">Multi-pass membrane protein</topology>
    </subcellularLocation>
</comment>
<dbReference type="EMBL" id="MLYV02001076">
    <property type="protein sequence ID" value="PSR73464.1"/>
    <property type="molecule type" value="Genomic_DNA"/>
</dbReference>
<evidence type="ECO:0000256" key="5">
    <source>
        <dbReference type="ARBA" id="ARBA00022989"/>
    </source>
</evidence>
<keyword evidence="6 8" id="KW-0472">Membrane</keyword>
<dbReference type="GO" id="GO:0005789">
    <property type="term" value="C:endoplasmic reticulum membrane"/>
    <property type="evidence" value="ECO:0007669"/>
    <property type="project" value="UniProtKB-SubCell"/>
</dbReference>
<dbReference type="InterPro" id="IPR008506">
    <property type="entry name" value="SND2/TMEM208"/>
</dbReference>
<reference evidence="9 10" key="1">
    <citation type="submission" date="2018-02" db="EMBL/GenBank/DDBJ databases">
        <title>Genome sequence of the basidiomycete white-rot fungus Phlebia centrifuga.</title>
        <authorList>
            <person name="Granchi Z."/>
            <person name="Peng M."/>
            <person name="de Vries R.P."/>
            <person name="Hilden K."/>
            <person name="Makela M.R."/>
            <person name="Grigoriev I."/>
            <person name="Riley R."/>
        </authorList>
    </citation>
    <scope>NUCLEOTIDE SEQUENCE [LARGE SCALE GENOMIC DNA]</scope>
    <source>
        <strain evidence="9 10">FBCC195</strain>
    </source>
</reference>
<organism evidence="9 10">
    <name type="scientific">Hermanssonia centrifuga</name>
    <dbReference type="NCBI Taxonomy" id="98765"/>
    <lineage>
        <taxon>Eukaryota</taxon>
        <taxon>Fungi</taxon>
        <taxon>Dikarya</taxon>
        <taxon>Basidiomycota</taxon>
        <taxon>Agaricomycotina</taxon>
        <taxon>Agaricomycetes</taxon>
        <taxon>Polyporales</taxon>
        <taxon>Meruliaceae</taxon>
        <taxon>Hermanssonia</taxon>
    </lineage>
</organism>
<dbReference type="PANTHER" id="PTHR13505">
    <property type="entry name" value="TRANSMEMBRANE PROTEIN 208"/>
    <property type="match status" value="1"/>
</dbReference>
<comment type="caution">
    <text evidence="9">The sequence shown here is derived from an EMBL/GenBank/DDBJ whole genome shotgun (WGS) entry which is preliminary data.</text>
</comment>
<gene>
    <name evidence="9" type="ORF">PHLCEN_2v10756</name>
</gene>
<proteinExistence type="inferred from homology"/>
<dbReference type="STRING" id="98765.A0A2R6NM91"/>
<evidence type="ECO:0000313" key="10">
    <source>
        <dbReference type="Proteomes" id="UP000186601"/>
    </source>
</evidence>
<keyword evidence="10" id="KW-1185">Reference proteome</keyword>
<feature type="compositionally biased region" description="Basic and acidic residues" evidence="7">
    <location>
        <begin position="82"/>
        <end position="92"/>
    </location>
</feature>
<dbReference type="OrthoDB" id="10012212at2759"/>
<keyword evidence="5 8" id="KW-1133">Transmembrane helix</keyword>